<dbReference type="PANTHER" id="PTHR45899:SF2">
    <property type="entry name" value="RHO GTPASE ACTIVATING PROTEIN AT 15B, ISOFORM C"/>
    <property type="match status" value="1"/>
</dbReference>
<reference evidence="4" key="1">
    <citation type="submission" date="2020-11" db="EMBL/GenBank/DDBJ databases">
        <authorList>
            <person name="Tran Van P."/>
        </authorList>
    </citation>
    <scope>NUCLEOTIDE SEQUENCE</scope>
</reference>
<evidence type="ECO:0000313" key="5">
    <source>
        <dbReference type="Proteomes" id="UP000678499"/>
    </source>
</evidence>
<dbReference type="CDD" id="cd17113">
    <property type="entry name" value="RA_ARAPs"/>
    <property type="match status" value="1"/>
</dbReference>
<name>A0A7R9GGN2_9CRUS</name>
<dbReference type="OrthoDB" id="29546at2759"/>
<dbReference type="Pfam" id="PF21989">
    <property type="entry name" value="RA_2"/>
    <property type="match status" value="1"/>
</dbReference>
<evidence type="ECO:0000259" key="3">
    <source>
        <dbReference type="PROSITE" id="PS50238"/>
    </source>
</evidence>
<dbReference type="SUPFAM" id="SSF50729">
    <property type="entry name" value="PH domain-like"/>
    <property type="match status" value="1"/>
</dbReference>
<dbReference type="InterPro" id="IPR011993">
    <property type="entry name" value="PH-like_dom_sf"/>
</dbReference>
<dbReference type="InterPro" id="IPR052227">
    <property type="entry name" value="Arf-Rho-GAP_ANK-PH_domain"/>
</dbReference>
<dbReference type="SUPFAM" id="SSF54236">
    <property type="entry name" value="Ubiquitin-like"/>
    <property type="match status" value="1"/>
</dbReference>
<evidence type="ECO:0000313" key="4">
    <source>
        <dbReference type="EMBL" id="CAD7281870.1"/>
    </source>
</evidence>
<dbReference type="GO" id="GO:0005096">
    <property type="term" value="F:GTPase activator activity"/>
    <property type="evidence" value="ECO:0007669"/>
    <property type="project" value="UniProtKB-KW"/>
</dbReference>
<dbReference type="InterPro" id="IPR000198">
    <property type="entry name" value="RhoGAP_dom"/>
</dbReference>
<proteinExistence type="predicted"/>
<dbReference type="PANTHER" id="PTHR45899">
    <property type="entry name" value="RHO GTPASE ACTIVATING PROTEIN AT 15B, ISOFORM C"/>
    <property type="match status" value="1"/>
</dbReference>
<gene>
    <name evidence="4" type="ORF">NMOB1V02_LOCUS9505</name>
</gene>
<dbReference type="SUPFAM" id="SSF48350">
    <property type="entry name" value="GTPase activation domain, GAP"/>
    <property type="match status" value="1"/>
</dbReference>
<dbReference type="GO" id="GO:0005547">
    <property type="term" value="F:phosphatidylinositol-3,4,5-trisphosphate binding"/>
    <property type="evidence" value="ECO:0007669"/>
    <property type="project" value="TreeGrafter"/>
</dbReference>
<accession>A0A7R9GGN2</accession>
<dbReference type="SMART" id="SM00324">
    <property type="entry name" value="RhoGAP"/>
    <property type="match status" value="1"/>
</dbReference>
<sequence length="1032" mass="116275">MRTILRNATFRDSYEDFSGVVEPWLRLLKYSKRVPEATGASGLFLSIQIFVAEVFHRVHVLLSNSSSNLMKKFSRRLSFPNLRSASSKKSLDIETFPQSTAENIYSGICMRTRSTEKSFLVNESPKSDRPVSLFDGALDGIKFSSPLTMTDDDCFVLEASEEVILPPPSSFADDASFSSSPDYEEIPNDEPLEPYLSTLPSYEDSDPNSFILPSVCGESSLLDEIEAEYRGREVRGAQSASVRVSILEEFDPLRSCSSPSKLPEPLYATVKPRREMACQSGAVHYAVPRDSVYSSYSDSSSSGFEDSVKDMLPRFEDTLGLGDGFQLAGFKLCTLPNVSKPPLEGYLFHFNEDKKDFSRLWCILKDGLFNPFAGPLPAKGKIGKKWCLETKFITTISSVTKGSLGVVEGKDLSFFEISSLYDASVQGKKPDRRIFGALLDSDSMLWVVSLLSGIAPRCLNILEERFSEFSIIGTVYYKENVSGIWRTGGLMLLGSELFLESLEDDQFWEMDLRKVRSVGLKSVEDSGNALGVYDKGTVFVLTMTKSTLYFQCVLLKDTKTWHSRLGAAWQTCGMGPELDRFFLTEDDVPIIVDKCIKFVSTHGVATEGIYRKSASSTRTTELLERLKKDPWGTILTVEEYNEHDVANALKRFFRTLPSPLLTSDFAELWIAFAGVPVEGKKLEGYENVLKQLPVVNRCTLKALMLHLHSIASQQEINSMPAKNLAPLWGPTLMTVEAMESEGGFARTSEQSDVICDLIANFSRLFDVSDDELQKEAKIISLLEKLREGAKAPRQSGDMRVWVFLYDAKMGSSVSITVTPSLTSGDLCAQFLREGKLKGRLSDFSVYEILFDGFLERPLHHSEKVLTAILQWTTWDEPFRANNTLVLKKNDLYPRIAHYQPRQPLNNLAALDFADRRMKSFKSYVFDFSNAILHCYKEEKDAQNKSNPLHEWKIENIIWYLGTESKRNAPHKWSVTFVEKDAVIKKTKDSKWFGYTLSFKSEEVRLRWLSSFLYSKHSDGLVPLAKPESDLLQ</sequence>
<feature type="compositionally biased region" description="Low complexity" evidence="2">
    <location>
        <begin position="170"/>
        <end position="181"/>
    </location>
</feature>
<dbReference type="GO" id="GO:0007165">
    <property type="term" value="P:signal transduction"/>
    <property type="evidence" value="ECO:0007669"/>
    <property type="project" value="InterPro"/>
</dbReference>
<dbReference type="InterPro" id="IPR029071">
    <property type="entry name" value="Ubiquitin-like_domsf"/>
</dbReference>
<dbReference type="AlphaFoldDB" id="A0A7R9GGN2"/>
<dbReference type="InterPro" id="IPR008936">
    <property type="entry name" value="Rho_GTPase_activation_prot"/>
</dbReference>
<evidence type="ECO:0000256" key="2">
    <source>
        <dbReference type="SAM" id="MobiDB-lite"/>
    </source>
</evidence>
<dbReference type="Gene3D" id="2.30.29.30">
    <property type="entry name" value="Pleckstrin-homology domain (PH domain)/Phosphotyrosine-binding domain (PTB)"/>
    <property type="match status" value="1"/>
</dbReference>
<protein>
    <recommendedName>
        <fullName evidence="3">Rho-GAP domain-containing protein</fullName>
    </recommendedName>
</protein>
<evidence type="ECO:0000256" key="1">
    <source>
        <dbReference type="ARBA" id="ARBA00022468"/>
    </source>
</evidence>
<feature type="region of interest" description="Disordered" evidence="2">
    <location>
        <begin position="170"/>
        <end position="189"/>
    </location>
</feature>
<organism evidence="4">
    <name type="scientific">Notodromas monacha</name>
    <dbReference type="NCBI Taxonomy" id="399045"/>
    <lineage>
        <taxon>Eukaryota</taxon>
        <taxon>Metazoa</taxon>
        <taxon>Ecdysozoa</taxon>
        <taxon>Arthropoda</taxon>
        <taxon>Crustacea</taxon>
        <taxon>Oligostraca</taxon>
        <taxon>Ostracoda</taxon>
        <taxon>Podocopa</taxon>
        <taxon>Podocopida</taxon>
        <taxon>Cypridocopina</taxon>
        <taxon>Cypridoidea</taxon>
        <taxon>Cyprididae</taxon>
        <taxon>Notodromas</taxon>
    </lineage>
</organism>
<keyword evidence="5" id="KW-1185">Reference proteome</keyword>
<dbReference type="EMBL" id="CAJPEX010003251">
    <property type="protein sequence ID" value="CAG0922022.1"/>
    <property type="molecule type" value="Genomic_DNA"/>
</dbReference>
<dbReference type="Gene3D" id="3.10.20.90">
    <property type="entry name" value="Phosphatidylinositol 3-kinase Catalytic Subunit, Chain A, domain 1"/>
    <property type="match status" value="1"/>
</dbReference>
<dbReference type="Proteomes" id="UP000678499">
    <property type="component" value="Unassembled WGS sequence"/>
</dbReference>
<feature type="domain" description="Rho-GAP" evidence="3">
    <location>
        <begin position="576"/>
        <end position="765"/>
    </location>
</feature>
<dbReference type="PROSITE" id="PS50238">
    <property type="entry name" value="RHOGAP"/>
    <property type="match status" value="1"/>
</dbReference>
<dbReference type="GO" id="GO:0005737">
    <property type="term" value="C:cytoplasm"/>
    <property type="evidence" value="ECO:0007669"/>
    <property type="project" value="TreeGrafter"/>
</dbReference>
<dbReference type="Pfam" id="PF00620">
    <property type="entry name" value="RhoGAP"/>
    <property type="match status" value="1"/>
</dbReference>
<keyword evidence="1" id="KW-0343">GTPase activation</keyword>
<dbReference type="EMBL" id="OA885288">
    <property type="protein sequence ID" value="CAD7281870.1"/>
    <property type="molecule type" value="Genomic_DNA"/>
</dbReference>
<dbReference type="Gene3D" id="1.10.555.10">
    <property type="entry name" value="Rho GTPase activation protein"/>
    <property type="match status" value="1"/>
</dbReference>